<dbReference type="RefSeq" id="WP_155040035.1">
    <property type="nucleotide sequence ID" value="NZ_JBHGCD010000007.1"/>
</dbReference>
<accession>A0A844HJH7</accession>
<keyword evidence="2" id="KW-1185">Reference proteome</keyword>
<dbReference type="OrthoDB" id="9904460at2"/>
<gene>
    <name evidence="1" type="ORF">GL300_12820</name>
</gene>
<organism evidence="1 2">
    <name type="scientific">Paracoccus litorisediminis</name>
    <dbReference type="NCBI Taxonomy" id="2006130"/>
    <lineage>
        <taxon>Bacteria</taxon>
        <taxon>Pseudomonadati</taxon>
        <taxon>Pseudomonadota</taxon>
        <taxon>Alphaproteobacteria</taxon>
        <taxon>Rhodobacterales</taxon>
        <taxon>Paracoccaceae</taxon>
        <taxon>Paracoccus</taxon>
    </lineage>
</organism>
<proteinExistence type="predicted"/>
<evidence type="ECO:0000313" key="2">
    <source>
        <dbReference type="Proteomes" id="UP000449846"/>
    </source>
</evidence>
<dbReference type="Proteomes" id="UP000449846">
    <property type="component" value="Unassembled WGS sequence"/>
</dbReference>
<dbReference type="EMBL" id="WMIG01000006">
    <property type="protein sequence ID" value="MTH60090.1"/>
    <property type="molecule type" value="Genomic_DNA"/>
</dbReference>
<dbReference type="AlphaFoldDB" id="A0A844HJH7"/>
<comment type="caution">
    <text evidence="1">The sequence shown here is derived from an EMBL/GenBank/DDBJ whole genome shotgun (WGS) entry which is preliminary data.</text>
</comment>
<reference evidence="1 2" key="1">
    <citation type="submission" date="2019-11" db="EMBL/GenBank/DDBJ databases">
        <authorList>
            <person name="Dong K."/>
        </authorList>
    </citation>
    <scope>NUCLEOTIDE SEQUENCE [LARGE SCALE GENOMIC DNA]</scope>
    <source>
        <strain evidence="1 2">NBRC 112902</strain>
    </source>
</reference>
<evidence type="ECO:0000313" key="1">
    <source>
        <dbReference type="EMBL" id="MTH60090.1"/>
    </source>
</evidence>
<name>A0A844HJH7_9RHOB</name>
<sequence>MDYGRLAAANQDRNRAIRRDIAVGRHANGAKSIMTDEQLALARSMMMTRVPAATDDETAPMITPVSFSLLAIDRSGLTVRFVDAEGVLLDLHLNSAVAHALGHCVGTAQEFGDDTPPN</sequence>
<protein>
    <submittedName>
        <fullName evidence="1">Uncharacterized protein</fullName>
    </submittedName>
</protein>